<dbReference type="PANTHER" id="PTHR35526:SF3">
    <property type="entry name" value="ANTI-SIGMA-F FACTOR RSBW"/>
    <property type="match status" value="1"/>
</dbReference>
<keyword evidence="1" id="KW-0723">Serine/threonine-protein kinase</keyword>
<dbReference type="CDD" id="cd16936">
    <property type="entry name" value="HATPase_RsbW-like"/>
    <property type="match status" value="1"/>
</dbReference>
<dbReference type="Proteomes" id="UP000199501">
    <property type="component" value="Unassembled WGS sequence"/>
</dbReference>
<evidence type="ECO:0000256" key="1">
    <source>
        <dbReference type="ARBA" id="ARBA00022527"/>
    </source>
</evidence>
<evidence type="ECO:0000313" key="5">
    <source>
        <dbReference type="Proteomes" id="UP000199501"/>
    </source>
</evidence>
<dbReference type="InterPro" id="IPR050267">
    <property type="entry name" value="Anti-sigma-factor_SerPK"/>
</dbReference>
<accession>A0A1G6KH30</accession>
<dbReference type="AlphaFoldDB" id="A0A1G6KH30"/>
<gene>
    <name evidence="4" type="ORF">SAMN05216174_101902</name>
</gene>
<dbReference type="STRING" id="1271860.SAMN05216174_101902"/>
<dbReference type="InterPro" id="IPR036890">
    <property type="entry name" value="HATPase_C_sf"/>
</dbReference>
<keyword evidence="4" id="KW-0418">Kinase</keyword>
<keyword evidence="4" id="KW-0808">Transferase</keyword>
<dbReference type="EMBL" id="FMZZ01000001">
    <property type="protein sequence ID" value="SDC30121.1"/>
    <property type="molecule type" value="Genomic_DNA"/>
</dbReference>
<dbReference type="GO" id="GO:0004674">
    <property type="term" value="F:protein serine/threonine kinase activity"/>
    <property type="evidence" value="ECO:0007669"/>
    <property type="project" value="UniProtKB-KW"/>
</dbReference>
<dbReference type="Gene3D" id="3.30.565.10">
    <property type="entry name" value="Histidine kinase-like ATPase, C-terminal domain"/>
    <property type="match status" value="1"/>
</dbReference>
<feature type="region of interest" description="Disordered" evidence="2">
    <location>
        <begin position="144"/>
        <end position="163"/>
    </location>
</feature>
<evidence type="ECO:0000259" key="3">
    <source>
        <dbReference type="Pfam" id="PF13581"/>
    </source>
</evidence>
<keyword evidence="5" id="KW-1185">Reference proteome</keyword>
<organism evidence="4 5">
    <name type="scientific">Actinokineospora iranica</name>
    <dbReference type="NCBI Taxonomy" id="1271860"/>
    <lineage>
        <taxon>Bacteria</taxon>
        <taxon>Bacillati</taxon>
        <taxon>Actinomycetota</taxon>
        <taxon>Actinomycetes</taxon>
        <taxon>Pseudonocardiales</taxon>
        <taxon>Pseudonocardiaceae</taxon>
        <taxon>Actinokineospora</taxon>
    </lineage>
</organism>
<reference evidence="5" key="1">
    <citation type="submission" date="2016-10" db="EMBL/GenBank/DDBJ databases">
        <authorList>
            <person name="Varghese N."/>
            <person name="Submissions S."/>
        </authorList>
    </citation>
    <scope>NUCLEOTIDE SEQUENCE [LARGE SCALE GENOMIC DNA]</scope>
    <source>
        <strain evidence="5">IBRC-M 10403</strain>
    </source>
</reference>
<dbReference type="PANTHER" id="PTHR35526">
    <property type="entry name" value="ANTI-SIGMA-F FACTOR RSBW-RELATED"/>
    <property type="match status" value="1"/>
</dbReference>
<feature type="domain" description="Histidine kinase/HSP90-like ATPase" evidence="3">
    <location>
        <begin position="28"/>
        <end position="136"/>
    </location>
</feature>
<evidence type="ECO:0000313" key="4">
    <source>
        <dbReference type="EMBL" id="SDC30121.1"/>
    </source>
</evidence>
<evidence type="ECO:0000256" key="2">
    <source>
        <dbReference type="SAM" id="MobiDB-lite"/>
    </source>
</evidence>
<protein>
    <submittedName>
        <fullName evidence="4">Anti-sigma regulatory factor (Ser/Thr protein kinase)</fullName>
    </submittedName>
</protein>
<dbReference type="InterPro" id="IPR003594">
    <property type="entry name" value="HATPase_dom"/>
</dbReference>
<sequence length="163" mass="17501">MASDVSEDMRAAADVGRVRELSTRLPRSTRAAGQAREFAGSALRSWGVPEDLVCDVVLATSELVTNAVEHGAGRITVALSVSADRVLLRVRDETSDAPVRRPSHLLSERSRGLTIVAALSRAWGHQPDPEGKWVWAEFALAPSADADETRPSAATRGEFDLAN</sequence>
<dbReference type="SUPFAM" id="SSF55874">
    <property type="entry name" value="ATPase domain of HSP90 chaperone/DNA topoisomerase II/histidine kinase"/>
    <property type="match status" value="1"/>
</dbReference>
<dbReference type="Pfam" id="PF13581">
    <property type="entry name" value="HATPase_c_2"/>
    <property type="match status" value="1"/>
</dbReference>
<name>A0A1G6KH30_9PSEU</name>
<proteinExistence type="predicted"/>